<accession>A0A174TU83</accession>
<dbReference type="GO" id="GO:0004553">
    <property type="term" value="F:hydrolase activity, hydrolyzing O-glycosyl compounds"/>
    <property type="evidence" value="ECO:0007669"/>
    <property type="project" value="UniProtKB-ARBA"/>
</dbReference>
<dbReference type="Proteomes" id="UP000095725">
    <property type="component" value="Unassembled WGS sequence"/>
</dbReference>
<organism evidence="2 3">
    <name type="scientific">Bacteroides caccae</name>
    <dbReference type="NCBI Taxonomy" id="47678"/>
    <lineage>
        <taxon>Bacteria</taxon>
        <taxon>Pseudomonadati</taxon>
        <taxon>Bacteroidota</taxon>
        <taxon>Bacteroidia</taxon>
        <taxon>Bacteroidales</taxon>
        <taxon>Bacteroidaceae</taxon>
        <taxon>Bacteroides</taxon>
    </lineage>
</organism>
<dbReference type="InterPro" id="IPR013783">
    <property type="entry name" value="Ig-like_fold"/>
</dbReference>
<dbReference type="Pfam" id="PF18911">
    <property type="entry name" value="PKD_4"/>
    <property type="match status" value="1"/>
</dbReference>
<feature type="domain" description="PKD" evidence="1">
    <location>
        <begin position="216"/>
        <end position="284"/>
    </location>
</feature>
<dbReference type="RefSeq" id="WP_005681442.1">
    <property type="nucleotide sequence ID" value="NZ_CABMOQ010000008.1"/>
</dbReference>
<dbReference type="InterPro" id="IPR035986">
    <property type="entry name" value="PKD_dom_sf"/>
</dbReference>
<evidence type="ECO:0000259" key="1">
    <source>
        <dbReference type="PROSITE" id="PS50093"/>
    </source>
</evidence>
<dbReference type="Gene3D" id="2.60.120.200">
    <property type="match status" value="1"/>
</dbReference>
<evidence type="ECO:0000313" key="2">
    <source>
        <dbReference type="EMBL" id="CUQ13814.1"/>
    </source>
</evidence>
<dbReference type="Gene3D" id="2.60.40.10">
    <property type="entry name" value="Immunoglobulins"/>
    <property type="match status" value="3"/>
</dbReference>
<dbReference type="PROSITE" id="PS51257">
    <property type="entry name" value="PROKAR_LIPOPROTEIN"/>
    <property type="match status" value="1"/>
</dbReference>
<name>A0A174TU83_9BACE</name>
<dbReference type="CDD" id="cd00146">
    <property type="entry name" value="PKD"/>
    <property type="match status" value="3"/>
</dbReference>
<protein>
    <submittedName>
        <fullName evidence="2">FOG: PKD repeat</fullName>
    </submittedName>
</protein>
<feature type="domain" description="PKD" evidence="1">
    <location>
        <begin position="26"/>
        <end position="89"/>
    </location>
</feature>
<dbReference type="Pfam" id="PF00801">
    <property type="entry name" value="PKD"/>
    <property type="match status" value="1"/>
</dbReference>
<dbReference type="AlphaFoldDB" id="A0A174TU83"/>
<dbReference type="InterPro" id="IPR000601">
    <property type="entry name" value="PKD_dom"/>
</dbReference>
<dbReference type="InterPro" id="IPR022409">
    <property type="entry name" value="PKD/Chitinase_dom"/>
</dbReference>
<dbReference type="GO" id="GO:0005975">
    <property type="term" value="P:carbohydrate metabolic process"/>
    <property type="evidence" value="ECO:0007669"/>
    <property type="project" value="UniProtKB-ARBA"/>
</dbReference>
<feature type="domain" description="PKD" evidence="1">
    <location>
        <begin position="112"/>
        <end position="186"/>
    </location>
</feature>
<reference evidence="2 3" key="1">
    <citation type="submission" date="2015-09" db="EMBL/GenBank/DDBJ databases">
        <authorList>
            <consortium name="Pathogen Informatics"/>
        </authorList>
    </citation>
    <scope>NUCLEOTIDE SEQUENCE [LARGE SCALE GENOMIC DNA]</scope>
    <source>
        <strain evidence="2 3">2789STDY5834946</strain>
    </source>
</reference>
<dbReference type="InterPro" id="IPR013320">
    <property type="entry name" value="ConA-like_dom_sf"/>
</dbReference>
<gene>
    <name evidence="2" type="ORF">ERS852558_01932</name>
</gene>
<dbReference type="EMBL" id="CZBL01000007">
    <property type="protein sequence ID" value="CUQ13814.1"/>
    <property type="molecule type" value="Genomic_DNA"/>
</dbReference>
<dbReference type="SUPFAM" id="SSF49899">
    <property type="entry name" value="Concanavalin A-like lectins/glucanases"/>
    <property type="match status" value="1"/>
</dbReference>
<dbReference type="SMART" id="SM00089">
    <property type="entry name" value="PKD"/>
    <property type="match status" value="3"/>
</dbReference>
<dbReference type="GeneID" id="75115142"/>
<sequence length="514" mass="57390">MKKIIYFLFVCVGAFYACKDEEQVLLNADFISDKQTISAGEKVYFMDKSAGEPVRWDWAFEGGEPSVSNLFSPEIVYNYPGTYTVKLRVGRGTENAETEMLKYITVVYPDEITVAFKANKTQALSDESISFTDMSVGFPSTWLWEFIPAEGRTVTSTEQNPSLVFEPGVYSVKLTVTNPKTTATLTQENYLNIIDKNSVAADITADQRMVIEGGVISFKDTSLGRPTRWNWTFEGGTPSTSNEQNPTVTYSTAGKYKVTLVASNDMNTSTAEQEGYITVLPGKDIVLFYPFEGDSKDMGPNAIHPEILKLGDNMDVNFNAPARKEGFTCAEFRSKDSQNYAFLSLPDNDALDFQATPVTTSFWVKTSNKTAANLGVFQHGAGPNASTDGKNKQTWFRFQKSSPFIRYVIEYSGLSGNWTDYKTKAMTDGEWHHYVCVHTNGSTYLYIDGVKAAEALNKGLKPIDRKPYFIGAMYRGAEGSRSYENFMDGYIDDYLVYNRAFTAAEAKALYDSMK</sequence>
<dbReference type="PROSITE" id="PS50093">
    <property type="entry name" value="PKD"/>
    <property type="match status" value="3"/>
</dbReference>
<dbReference type="Pfam" id="PF13385">
    <property type="entry name" value="Laminin_G_3"/>
    <property type="match status" value="1"/>
</dbReference>
<proteinExistence type="predicted"/>
<dbReference type="SUPFAM" id="SSF49299">
    <property type="entry name" value="PKD domain"/>
    <property type="match status" value="3"/>
</dbReference>
<evidence type="ECO:0000313" key="3">
    <source>
        <dbReference type="Proteomes" id="UP000095725"/>
    </source>
</evidence>